<dbReference type="RefSeq" id="WP_063186308.1">
    <property type="nucleotide sequence ID" value="NZ_LQRA01000083.1"/>
</dbReference>
<dbReference type="OrthoDB" id="2601703at2"/>
<sequence length="251" mass="28444">MIKRSAKVLLQFALVAVLSLSAVAVGSAAEKPEPEKEGKKVVKSWRVTENGLVEIPETEVQKLRDEASLNEQKREAVRQNFIANKYKYNPSENQALKSCWGTVCEWDVYKQSGTYLALRNQLRKRVTPAVQNGGEAQFQVQEQYQYTLNLTLTGKIKEALDIALGGAWSKATSYTRVLVVKAPEGKYAWFEFTPMMRNSYGVLEHWENSYYTDWKDKLRGTDFVDLWLPNDVGGFQDGILEHIVSDSPPSN</sequence>
<comment type="caution">
    <text evidence="2">The sequence shown here is derived from an EMBL/GenBank/DDBJ whole genome shotgun (WGS) entry which is preliminary data.</text>
</comment>
<keyword evidence="1" id="KW-0732">Signal</keyword>
<gene>
    <name evidence="2" type="ORF">AV654_31205</name>
</gene>
<reference evidence="3" key="1">
    <citation type="submission" date="2016-01" db="EMBL/GenBank/DDBJ databases">
        <title>Draft genome of Chromobacterium sp. F49.</title>
        <authorList>
            <person name="Hong K.W."/>
        </authorList>
    </citation>
    <scope>NUCLEOTIDE SEQUENCE [LARGE SCALE GENOMIC DNA]</scope>
    <source>
        <strain evidence="3">M63</strain>
    </source>
</reference>
<feature type="signal peptide" evidence="1">
    <location>
        <begin position="1"/>
        <end position="24"/>
    </location>
</feature>
<protein>
    <submittedName>
        <fullName evidence="2">Uncharacterized protein</fullName>
    </submittedName>
</protein>
<accession>A0A165Q8Q6</accession>
<dbReference type="AlphaFoldDB" id="A0A165Q8Q6"/>
<proteinExistence type="predicted"/>
<keyword evidence="3" id="KW-1185">Reference proteome</keyword>
<feature type="chain" id="PRO_5038813997" evidence="1">
    <location>
        <begin position="25"/>
        <end position="251"/>
    </location>
</feature>
<dbReference type="Proteomes" id="UP000076563">
    <property type="component" value="Unassembled WGS sequence"/>
</dbReference>
<name>A0A165Q8Q6_9BACL</name>
<evidence type="ECO:0000313" key="2">
    <source>
        <dbReference type="EMBL" id="KZE74039.1"/>
    </source>
</evidence>
<evidence type="ECO:0000256" key="1">
    <source>
        <dbReference type="SAM" id="SignalP"/>
    </source>
</evidence>
<dbReference type="EMBL" id="LQRA01000083">
    <property type="protein sequence ID" value="KZE74039.1"/>
    <property type="molecule type" value="Genomic_DNA"/>
</dbReference>
<organism evidence="2 3">
    <name type="scientific">Paenibacillus elgii</name>
    <dbReference type="NCBI Taxonomy" id="189691"/>
    <lineage>
        <taxon>Bacteria</taxon>
        <taxon>Bacillati</taxon>
        <taxon>Bacillota</taxon>
        <taxon>Bacilli</taxon>
        <taxon>Bacillales</taxon>
        <taxon>Paenibacillaceae</taxon>
        <taxon>Paenibacillus</taxon>
    </lineage>
</organism>
<evidence type="ECO:0000313" key="3">
    <source>
        <dbReference type="Proteomes" id="UP000076563"/>
    </source>
</evidence>